<name>A0A366E9Y6_9HYPH</name>
<dbReference type="Proteomes" id="UP000252893">
    <property type="component" value="Unassembled WGS sequence"/>
</dbReference>
<gene>
    <name evidence="1" type="ORF">DFR47_101738</name>
</gene>
<reference evidence="1 2" key="1">
    <citation type="submission" date="2018-06" db="EMBL/GenBank/DDBJ databases">
        <title>Genomic Encyclopedia of Type Strains, Phase IV (KMG-IV): sequencing the most valuable type-strain genomes for metagenomic binning, comparative biology and taxonomic classification.</title>
        <authorList>
            <person name="Goeker M."/>
        </authorList>
    </citation>
    <scope>NUCLEOTIDE SEQUENCE [LARGE SCALE GENOMIC DNA]</scope>
    <source>
        <strain evidence="1 2">DSM 25619</strain>
    </source>
</reference>
<evidence type="ECO:0008006" key="3">
    <source>
        <dbReference type="Google" id="ProtNLM"/>
    </source>
</evidence>
<keyword evidence="2" id="KW-1185">Reference proteome</keyword>
<accession>A0A366E9Y6</accession>
<dbReference type="PROSITE" id="PS51257">
    <property type="entry name" value="PROKAR_LIPOPROTEIN"/>
    <property type="match status" value="1"/>
</dbReference>
<evidence type="ECO:0000313" key="2">
    <source>
        <dbReference type="Proteomes" id="UP000252893"/>
    </source>
</evidence>
<comment type="caution">
    <text evidence="1">The sequence shown here is derived from an EMBL/GenBank/DDBJ whole genome shotgun (WGS) entry which is preliminary data.</text>
</comment>
<organism evidence="1 2">
    <name type="scientific">Pseudochrobactrum asaccharolyticum</name>
    <dbReference type="NCBI Taxonomy" id="354351"/>
    <lineage>
        <taxon>Bacteria</taxon>
        <taxon>Pseudomonadati</taxon>
        <taxon>Pseudomonadota</taxon>
        <taxon>Alphaproteobacteria</taxon>
        <taxon>Hyphomicrobiales</taxon>
        <taxon>Brucellaceae</taxon>
        <taxon>Pseudochrobactrum</taxon>
    </lineage>
</organism>
<protein>
    <recommendedName>
        <fullName evidence="3">Lipoprotein</fullName>
    </recommendedName>
</protein>
<dbReference type="AlphaFoldDB" id="A0A366E9Y6"/>
<dbReference type="EMBL" id="QNRH01000001">
    <property type="protein sequence ID" value="RBO99127.1"/>
    <property type="molecule type" value="Genomic_DNA"/>
</dbReference>
<proteinExistence type="predicted"/>
<sequence>MRIGVLLVSGLLLSGCVKTVEERNKEREASPEIQTIMPVIIEQCRLSAEGQNPAVSYAALQKHGFQKANLNSGYAIGLKTREEKTIFSAWDHIHVVFNPKHLFGEYKGCSITTNITDYVILLNLEVLKNFTKASYSVEVINKGVFSLKKGSTRISSMATITRSQGSSYLEISITKRN</sequence>
<dbReference type="RefSeq" id="WP_147245480.1">
    <property type="nucleotide sequence ID" value="NZ_JBHEEG010000005.1"/>
</dbReference>
<evidence type="ECO:0000313" key="1">
    <source>
        <dbReference type="EMBL" id="RBO99127.1"/>
    </source>
</evidence>